<dbReference type="PANTHER" id="PTHR35317:SF28">
    <property type="entry name" value="ZINC FINGER, CCHC-TYPE, RIBONUCLEASE H-LIKE DOMAIN, GAG-PRE-INTEGRASE DOMAIN PROTEIN-RELATED"/>
    <property type="match status" value="1"/>
</dbReference>
<protein>
    <submittedName>
        <fullName evidence="2">Uncharacterized protein</fullName>
    </submittedName>
</protein>
<dbReference type="PANTHER" id="PTHR35317">
    <property type="entry name" value="OS04G0629600 PROTEIN"/>
    <property type="match status" value="1"/>
</dbReference>
<proteinExistence type="predicted"/>
<sequence>MKKIKSKPPYLIPNAKPPLKIPEIKDKVRLDVSSPEQGLGREHYGPASCPMDEAVLSDAEKTAFKDSKKKDQRALYTIIQGVDESTFEKISNAKTAKDAWEILQKSFQGVEKVKKVRIQVLRGEFENLKMKSSENIGEFVTRLKTVTNEMKRNGESLDDVRVMEKLLRSLTRKFDYVVTSIEESKDLSTISID</sequence>
<reference evidence="2" key="2">
    <citation type="submission" date="2022-03" db="EMBL/GenBank/DDBJ databases">
        <title>Draft title - Genomic analysis of global carrot germplasm unveils the trajectory of domestication and the origin of high carotenoid orange carrot.</title>
        <authorList>
            <person name="Iorizzo M."/>
            <person name="Ellison S."/>
            <person name="Senalik D."/>
            <person name="Macko-Podgorni A."/>
            <person name="Grzebelus D."/>
            <person name="Bostan H."/>
            <person name="Rolling W."/>
            <person name="Curaba J."/>
            <person name="Simon P."/>
        </authorList>
    </citation>
    <scope>NUCLEOTIDE SEQUENCE</scope>
    <source>
        <tissue evidence="2">Leaf</tissue>
    </source>
</reference>
<organism evidence="2 3">
    <name type="scientific">Daucus carota subsp. sativus</name>
    <name type="common">Carrot</name>
    <dbReference type="NCBI Taxonomy" id="79200"/>
    <lineage>
        <taxon>Eukaryota</taxon>
        <taxon>Viridiplantae</taxon>
        <taxon>Streptophyta</taxon>
        <taxon>Embryophyta</taxon>
        <taxon>Tracheophyta</taxon>
        <taxon>Spermatophyta</taxon>
        <taxon>Magnoliopsida</taxon>
        <taxon>eudicotyledons</taxon>
        <taxon>Gunneridae</taxon>
        <taxon>Pentapetalae</taxon>
        <taxon>asterids</taxon>
        <taxon>campanulids</taxon>
        <taxon>Apiales</taxon>
        <taxon>Apiaceae</taxon>
        <taxon>Apioideae</taxon>
        <taxon>Scandiceae</taxon>
        <taxon>Daucinae</taxon>
        <taxon>Daucus</taxon>
        <taxon>Daucus sect. Daucus</taxon>
    </lineage>
</organism>
<feature type="region of interest" description="Disordered" evidence="1">
    <location>
        <begin position="31"/>
        <end position="52"/>
    </location>
</feature>
<name>A0AAF0XT08_DAUCS</name>
<keyword evidence="3" id="KW-1185">Reference proteome</keyword>
<evidence type="ECO:0000313" key="3">
    <source>
        <dbReference type="Proteomes" id="UP000077755"/>
    </source>
</evidence>
<evidence type="ECO:0000313" key="2">
    <source>
        <dbReference type="EMBL" id="WOH12599.1"/>
    </source>
</evidence>
<evidence type="ECO:0000256" key="1">
    <source>
        <dbReference type="SAM" id="MobiDB-lite"/>
    </source>
</evidence>
<dbReference type="Pfam" id="PF14223">
    <property type="entry name" value="Retrotran_gag_2"/>
    <property type="match status" value="1"/>
</dbReference>
<reference evidence="2" key="1">
    <citation type="journal article" date="2016" name="Nat. Genet.">
        <title>A high-quality carrot genome assembly provides new insights into carotenoid accumulation and asterid genome evolution.</title>
        <authorList>
            <person name="Iorizzo M."/>
            <person name="Ellison S."/>
            <person name="Senalik D."/>
            <person name="Zeng P."/>
            <person name="Satapoomin P."/>
            <person name="Huang J."/>
            <person name="Bowman M."/>
            <person name="Iovene M."/>
            <person name="Sanseverino W."/>
            <person name="Cavagnaro P."/>
            <person name="Yildiz M."/>
            <person name="Macko-Podgorni A."/>
            <person name="Moranska E."/>
            <person name="Grzebelus E."/>
            <person name="Grzebelus D."/>
            <person name="Ashrafi H."/>
            <person name="Zheng Z."/>
            <person name="Cheng S."/>
            <person name="Spooner D."/>
            <person name="Van Deynze A."/>
            <person name="Simon P."/>
        </authorList>
    </citation>
    <scope>NUCLEOTIDE SEQUENCE</scope>
    <source>
        <tissue evidence="2">Leaf</tissue>
    </source>
</reference>
<dbReference type="Proteomes" id="UP000077755">
    <property type="component" value="Chromosome 8"/>
</dbReference>
<dbReference type="AlphaFoldDB" id="A0AAF0XT08"/>
<gene>
    <name evidence="2" type="ORF">DCAR_0832105</name>
</gene>
<dbReference type="EMBL" id="CP093350">
    <property type="protein sequence ID" value="WOH12599.1"/>
    <property type="molecule type" value="Genomic_DNA"/>
</dbReference>
<accession>A0AAF0XT08</accession>